<dbReference type="VEuPathDB" id="TrichDB:TVAGG3_0464620"/>
<proteinExistence type="predicted"/>
<sequence>MQSNELDFFEKNDMLFLSTIAKGGYGVVYYIHSKQYDYNFALKKIPEDMFNESEFECLKSIDDPHIVRLYKIFRYDQHVYMMMEFCSSDLNRLITKTEKISPGALKSYIHEVILAVKACHDRNVAHSDIKPSNFLIDEHGRVKICDFGLSHMYKERPTSLNWNGTRLYMAPEIISHKKFNPIIADIWALGVTIYFMATKTYPFLSTDIQQLIKKINCSFYDDSKIDDPQLKDLISLCLQKDITKRATVDELLNHKFFLNSNTVDHGCTFTSRSHSVINSKNFIFKPTKDKRRHMYSDQFVCRNSSGVHISEFYSKNHSTETFAPALL</sequence>
<dbReference type="OrthoDB" id="4062651at2759"/>
<dbReference type="PROSITE" id="PS50011">
    <property type="entry name" value="PROTEIN_KINASE_DOM"/>
    <property type="match status" value="1"/>
</dbReference>
<accession>A2EBR7</accession>
<dbReference type="EMBL" id="DS113348">
    <property type="protein sequence ID" value="EAY09879.1"/>
    <property type="molecule type" value="Genomic_DNA"/>
</dbReference>
<dbReference type="SMR" id="A2EBR7"/>
<dbReference type="InParanoid" id="A2EBR7"/>
<dbReference type="Pfam" id="PF00069">
    <property type="entry name" value="Pkinase"/>
    <property type="match status" value="1"/>
</dbReference>
<dbReference type="GO" id="GO:0004672">
    <property type="term" value="F:protein kinase activity"/>
    <property type="evidence" value="ECO:0007669"/>
    <property type="project" value="InterPro"/>
</dbReference>
<evidence type="ECO:0000313" key="2">
    <source>
        <dbReference type="EMBL" id="EAY09879.1"/>
    </source>
</evidence>
<reference evidence="2" key="1">
    <citation type="submission" date="2006-10" db="EMBL/GenBank/DDBJ databases">
        <authorList>
            <person name="Amadeo P."/>
            <person name="Zhao Q."/>
            <person name="Wortman J."/>
            <person name="Fraser-Liggett C."/>
            <person name="Carlton J."/>
        </authorList>
    </citation>
    <scope>NUCLEOTIDE SEQUENCE</scope>
    <source>
        <strain evidence="2">G3</strain>
    </source>
</reference>
<feature type="domain" description="Protein kinase" evidence="1">
    <location>
        <begin position="14"/>
        <end position="257"/>
    </location>
</feature>
<keyword evidence="3" id="KW-1185">Reference proteome</keyword>
<name>A2EBR7_TRIV3</name>
<dbReference type="Gene3D" id="1.10.510.10">
    <property type="entry name" value="Transferase(Phosphotransferase) domain 1"/>
    <property type="match status" value="1"/>
</dbReference>
<dbReference type="InterPro" id="IPR000719">
    <property type="entry name" value="Prot_kinase_dom"/>
</dbReference>
<dbReference type="PANTHER" id="PTHR24362:SF309">
    <property type="entry name" value="PROTEIN KINASE DOMAIN-CONTAINING PROTEIN"/>
    <property type="match status" value="1"/>
</dbReference>
<evidence type="ECO:0000313" key="3">
    <source>
        <dbReference type="Proteomes" id="UP000001542"/>
    </source>
</evidence>
<protein>
    <submittedName>
        <fullName evidence="2">CAMK family protein kinase</fullName>
    </submittedName>
</protein>
<dbReference type="SUPFAM" id="SSF56112">
    <property type="entry name" value="Protein kinase-like (PK-like)"/>
    <property type="match status" value="1"/>
</dbReference>
<evidence type="ECO:0000259" key="1">
    <source>
        <dbReference type="PROSITE" id="PS50011"/>
    </source>
</evidence>
<dbReference type="STRING" id="5722.A2EBR7"/>
<organism evidence="2 3">
    <name type="scientific">Trichomonas vaginalis (strain ATCC PRA-98 / G3)</name>
    <dbReference type="NCBI Taxonomy" id="412133"/>
    <lineage>
        <taxon>Eukaryota</taxon>
        <taxon>Metamonada</taxon>
        <taxon>Parabasalia</taxon>
        <taxon>Trichomonadida</taxon>
        <taxon>Trichomonadidae</taxon>
        <taxon>Trichomonas</taxon>
    </lineage>
</organism>
<dbReference type="PROSITE" id="PS00108">
    <property type="entry name" value="PROTEIN_KINASE_ST"/>
    <property type="match status" value="1"/>
</dbReference>
<dbReference type="SMART" id="SM00220">
    <property type="entry name" value="S_TKc"/>
    <property type="match status" value="1"/>
</dbReference>
<keyword evidence="2" id="KW-0808">Transferase</keyword>
<dbReference type="eggNOG" id="KOG0583">
    <property type="taxonomic scope" value="Eukaryota"/>
</dbReference>
<dbReference type="GO" id="GO:0005524">
    <property type="term" value="F:ATP binding"/>
    <property type="evidence" value="ECO:0007669"/>
    <property type="project" value="InterPro"/>
</dbReference>
<dbReference type="AlphaFoldDB" id="A2EBR7"/>
<dbReference type="Proteomes" id="UP000001542">
    <property type="component" value="Unassembled WGS sequence"/>
</dbReference>
<dbReference type="InterPro" id="IPR011009">
    <property type="entry name" value="Kinase-like_dom_sf"/>
</dbReference>
<keyword evidence="2" id="KW-0418">Kinase</keyword>
<dbReference type="RefSeq" id="XP_001322102.1">
    <property type="nucleotide sequence ID" value="XM_001322067.1"/>
</dbReference>
<dbReference type="VEuPathDB" id="TrichDB:TVAG_373860"/>
<dbReference type="PANTHER" id="PTHR24362">
    <property type="entry name" value="SERINE/THREONINE-PROTEIN KINASE NEK"/>
    <property type="match status" value="1"/>
</dbReference>
<dbReference type="KEGG" id="tva:4767810"/>
<gene>
    <name evidence="2" type="ORF">TVAG_373860</name>
</gene>
<dbReference type="InterPro" id="IPR008271">
    <property type="entry name" value="Ser/Thr_kinase_AS"/>
</dbReference>
<reference evidence="2" key="2">
    <citation type="journal article" date="2007" name="Science">
        <title>Draft genome sequence of the sexually transmitted pathogen Trichomonas vaginalis.</title>
        <authorList>
            <person name="Carlton J.M."/>
            <person name="Hirt R.P."/>
            <person name="Silva J.C."/>
            <person name="Delcher A.L."/>
            <person name="Schatz M."/>
            <person name="Zhao Q."/>
            <person name="Wortman J.R."/>
            <person name="Bidwell S.L."/>
            <person name="Alsmark U.C.M."/>
            <person name="Besteiro S."/>
            <person name="Sicheritz-Ponten T."/>
            <person name="Noel C.J."/>
            <person name="Dacks J.B."/>
            <person name="Foster P.G."/>
            <person name="Simillion C."/>
            <person name="Van de Peer Y."/>
            <person name="Miranda-Saavedra D."/>
            <person name="Barton G.J."/>
            <person name="Westrop G.D."/>
            <person name="Mueller S."/>
            <person name="Dessi D."/>
            <person name="Fiori P.L."/>
            <person name="Ren Q."/>
            <person name="Paulsen I."/>
            <person name="Zhang H."/>
            <person name="Bastida-Corcuera F.D."/>
            <person name="Simoes-Barbosa A."/>
            <person name="Brown M.T."/>
            <person name="Hayes R.D."/>
            <person name="Mukherjee M."/>
            <person name="Okumura C.Y."/>
            <person name="Schneider R."/>
            <person name="Smith A.J."/>
            <person name="Vanacova S."/>
            <person name="Villalvazo M."/>
            <person name="Haas B.J."/>
            <person name="Pertea M."/>
            <person name="Feldblyum T.V."/>
            <person name="Utterback T.R."/>
            <person name="Shu C.L."/>
            <person name="Osoegawa K."/>
            <person name="de Jong P.J."/>
            <person name="Hrdy I."/>
            <person name="Horvathova L."/>
            <person name="Zubacova Z."/>
            <person name="Dolezal P."/>
            <person name="Malik S.B."/>
            <person name="Logsdon J.M. Jr."/>
            <person name="Henze K."/>
            <person name="Gupta A."/>
            <person name="Wang C.C."/>
            <person name="Dunne R.L."/>
            <person name="Upcroft J.A."/>
            <person name="Upcroft P."/>
            <person name="White O."/>
            <person name="Salzberg S.L."/>
            <person name="Tang P."/>
            <person name="Chiu C.-H."/>
            <person name="Lee Y.-S."/>
            <person name="Embley T.M."/>
            <person name="Coombs G.H."/>
            <person name="Mottram J.C."/>
            <person name="Tachezy J."/>
            <person name="Fraser-Liggett C.M."/>
            <person name="Johnson P.J."/>
        </authorList>
    </citation>
    <scope>NUCLEOTIDE SEQUENCE [LARGE SCALE GENOMIC DNA]</scope>
    <source>
        <strain evidence="2">G3</strain>
    </source>
</reference>